<reference evidence="1" key="1">
    <citation type="journal article" date="2014" name="Front. Microbiol.">
        <title>High frequency of phylogenetically diverse reductive dehalogenase-homologous genes in deep subseafloor sedimentary metagenomes.</title>
        <authorList>
            <person name="Kawai M."/>
            <person name="Futagami T."/>
            <person name="Toyoda A."/>
            <person name="Takaki Y."/>
            <person name="Nishi S."/>
            <person name="Hori S."/>
            <person name="Arai W."/>
            <person name="Tsubouchi T."/>
            <person name="Morono Y."/>
            <person name="Uchiyama I."/>
            <person name="Ito T."/>
            <person name="Fujiyama A."/>
            <person name="Inagaki F."/>
            <person name="Takami H."/>
        </authorList>
    </citation>
    <scope>NUCLEOTIDE SEQUENCE</scope>
    <source>
        <strain evidence="1">Expedition CK06-06</strain>
    </source>
</reference>
<organism evidence="1">
    <name type="scientific">marine sediment metagenome</name>
    <dbReference type="NCBI Taxonomy" id="412755"/>
    <lineage>
        <taxon>unclassified sequences</taxon>
        <taxon>metagenomes</taxon>
        <taxon>ecological metagenomes</taxon>
    </lineage>
</organism>
<name>X1NUC2_9ZZZZ</name>
<dbReference type="EMBL" id="BARV01041061">
    <property type="protein sequence ID" value="GAI47637.1"/>
    <property type="molecule type" value="Genomic_DNA"/>
</dbReference>
<comment type="caution">
    <text evidence="1">The sequence shown here is derived from an EMBL/GenBank/DDBJ whole genome shotgun (WGS) entry which is preliminary data.</text>
</comment>
<sequence length="45" mass="5248">MPRKRTSQKIIILNRQNSWELEIEGNTEDAINLWGKIFGDNFVGD</sequence>
<dbReference type="AlphaFoldDB" id="X1NUC2"/>
<evidence type="ECO:0000313" key="1">
    <source>
        <dbReference type="EMBL" id="GAI47637.1"/>
    </source>
</evidence>
<accession>X1NUC2</accession>
<proteinExistence type="predicted"/>
<gene>
    <name evidence="1" type="ORF">S06H3_62326</name>
</gene>
<protein>
    <submittedName>
        <fullName evidence="1">Uncharacterized protein</fullName>
    </submittedName>
</protein>